<name>A0A4C1YH40_EUMVA</name>
<evidence type="ECO:0000313" key="1">
    <source>
        <dbReference type="EMBL" id="GBP75388.1"/>
    </source>
</evidence>
<proteinExistence type="predicted"/>
<protein>
    <submittedName>
        <fullName evidence="1">Uncharacterized protein</fullName>
    </submittedName>
</protein>
<reference evidence="1 2" key="1">
    <citation type="journal article" date="2019" name="Commun. Biol.">
        <title>The bagworm genome reveals a unique fibroin gene that provides high tensile strength.</title>
        <authorList>
            <person name="Kono N."/>
            <person name="Nakamura H."/>
            <person name="Ohtoshi R."/>
            <person name="Tomita M."/>
            <person name="Numata K."/>
            <person name="Arakawa K."/>
        </authorList>
    </citation>
    <scope>NUCLEOTIDE SEQUENCE [LARGE SCALE GENOMIC DNA]</scope>
</reference>
<gene>
    <name evidence="1" type="ORF">EVAR_34755_1</name>
</gene>
<evidence type="ECO:0000313" key="2">
    <source>
        <dbReference type="Proteomes" id="UP000299102"/>
    </source>
</evidence>
<dbReference type="EMBL" id="BGZK01001247">
    <property type="protein sequence ID" value="GBP75388.1"/>
    <property type="molecule type" value="Genomic_DNA"/>
</dbReference>
<sequence>MEMECRAMTGMENYSEFVIIVESELEVGIHSMSSQNRDQLYGVLERAEIGIKNGIRIGIKSETGIESASQGETLADWLSVGVDGEGCRQRAAAVPKVSVRPSAAAEAFK</sequence>
<organism evidence="1 2">
    <name type="scientific">Eumeta variegata</name>
    <name type="common">Bagworm moth</name>
    <name type="synonym">Eumeta japonica</name>
    <dbReference type="NCBI Taxonomy" id="151549"/>
    <lineage>
        <taxon>Eukaryota</taxon>
        <taxon>Metazoa</taxon>
        <taxon>Ecdysozoa</taxon>
        <taxon>Arthropoda</taxon>
        <taxon>Hexapoda</taxon>
        <taxon>Insecta</taxon>
        <taxon>Pterygota</taxon>
        <taxon>Neoptera</taxon>
        <taxon>Endopterygota</taxon>
        <taxon>Lepidoptera</taxon>
        <taxon>Glossata</taxon>
        <taxon>Ditrysia</taxon>
        <taxon>Tineoidea</taxon>
        <taxon>Psychidae</taxon>
        <taxon>Oiketicinae</taxon>
        <taxon>Eumeta</taxon>
    </lineage>
</organism>
<keyword evidence="2" id="KW-1185">Reference proteome</keyword>
<accession>A0A4C1YH40</accession>
<dbReference type="AlphaFoldDB" id="A0A4C1YH40"/>
<dbReference type="Proteomes" id="UP000299102">
    <property type="component" value="Unassembled WGS sequence"/>
</dbReference>
<comment type="caution">
    <text evidence="1">The sequence shown here is derived from an EMBL/GenBank/DDBJ whole genome shotgun (WGS) entry which is preliminary data.</text>
</comment>